<evidence type="ECO:0000256" key="2">
    <source>
        <dbReference type="RuleBase" id="RU363116"/>
    </source>
</evidence>
<dbReference type="PANTHER" id="PTHR23248">
    <property type="entry name" value="PHOSPHOLIPID SCRAMBLASE-RELATED"/>
    <property type="match status" value="1"/>
</dbReference>
<organism evidence="4 5">
    <name type="scientific">Marasmiellus scandens</name>
    <dbReference type="NCBI Taxonomy" id="2682957"/>
    <lineage>
        <taxon>Eukaryota</taxon>
        <taxon>Fungi</taxon>
        <taxon>Dikarya</taxon>
        <taxon>Basidiomycota</taxon>
        <taxon>Agaricomycotina</taxon>
        <taxon>Agaricomycetes</taxon>
        <taxon>Agaricomycetidae</taxon>
        <taxon>Agaricales</taxon>
        <taxon>Marasmiineae</taxon>
        <taxon>Omphalotaceae</taxon>
        <taxon>Marasmiellus</taxon>
    </lineage>
</organism>
<protein>
    <recommendedName>
        <fullName evidence="2">Phospholipid scramblase</fullName>
    </recommendedName>
</protein>
<sequence>MLRNLFRPSTSTRLPFCPGNRNFSLSATRLYALNRFPDQRPVGSGRARRPKRVFQDSQPETPTESYNASSLNESSLWDSARHAPNGNPEEALENLLSNDILIVERQVEMLNIFLGFEQTNKYSISNAAGESLGYIAEEPGSFLSSINRQLLATHRPFRAVILDPAGTPILWIRRPFAFINSRMYVQRLLDYDGHREPVLDTFAEVQQLWHLWRRRYDLFIRQGPQRILSLASDPQPELEPDRDGHTFSQIARVDEGFLAWDFALRDVYNREMAFISRSFRGIGREVFTDTGQYYIRFGPRPVEILAGGILNPYQPEGIERELTLDERALFLALAVNIDFDYFSRHSGGHGLFGFSLHGWGE</sequence>
<name>A0ABR1J4B3_9AGAR</name>
<evidence type="ECO:0000256" key="3">
    <source>
        <dbReference type="SAM" id="MobiDB-lite"/>
    </source>
</evidence>
<comment type="caution">
    <text evidence="4">The sequence shown here is derived from an EMBL/GenBank/DDBJ whole genome shotgun (WGS) entry which is preliminary data.</text>
</comment>
<reference evidence="4 5" key="1">
    <citation type="submission" date="2024-01" db="EMBL/GenBank/DDBJ databases">
        <title>A draft genome for the cacao thread blight pathogen Marasmiellus scandens.</title>
        <authorList>
            <person name="Baruah I.K."/>
            <person name="Leung J."/>
            <person name="Bukari Y."/>
            <person name="Amoako-Attah I."/>
            <person name="Meinhardt L.W."/>
            <person name="Bailey B.A."/>
            <person name="Cohen S.P."/>
        </authorList>
    </citation>
    <scope>NUCLEOTIDE SEQUENCE [LARGE SCALE GENOMIC DNA]</scope>
    <source>
        <strain evidence="4 5">GH-19</strain>
    </source>
</reference>
<evidence type="ECO:0000313" key="5">
    <source>
        <dbReference type="Proteomes" id="UP001498398"/>
    </source>
</evidence>
<dbReference type="InterPro" id="IPR005552">
    <property type="entry name" value="Scramblase"/>
</dbReference>
<dbReference type="Proteomes" id="UP001498398">
    <property type="component" value="Unassembled WGS sequence"/>
</dbReference>
<dbReference type="Pfam" id="PF03803">
    <property type="entry name" value="Scramblase"/>
    <property type="match status" value="1"/>
</dbReference>
<evidence type="ECO:0000313" key="4">
    <source>
        <dbReference type="EMBL" id="KAK7449677.1"/>
    </source>
</evidence>
<keyword evidence="5" id="KW-1185">Reference proteome</keyword>
<comment type="similarity">
    <text evidence="1 2">Belongs to the phospholipid scramblase family.</text>
</comment>
<proteinExistence type="inferred from homology"/>
<dbReference type="PANTHER" id="PTHR23248:SF9">
    <property type="entry name" value="PHOSPHOLIPID SCRAMBLASE"/>
    <property type="match status" value="1"/>
</dbReference>
<feature type="region of interest" description="Disordered" evidence="3">
    <location>
        <begin position="37"/>
        <end position="70"/>
    </location>
</feature>
<feature type="compositionally biased region" description="Polar residues" evidence="3">
    <location>
        <begin position="55"/>
        <end position="70"/>
    </location>
</feature>
<accession>A0ABR1J4B3</accession>
<gene>
    <name evidence="4" type="ORF">VKT23_013150</name>
</gene>
<evidence type="ECO:0000256" key="1">
    <source>
        <dbReference type="ARBA" id="ARBA00005350"/>
    </source>
</evidence>
<dbReference type="EMBL" id="JBANRG010000035">
    <property type="protein sequence ID" value="KAK7449677.1"/>
    <property type="molecule type" value="Genomic_DNA"/>
</dbReference>